<evidence type="ECO:0000313" key="3">
    <source>
        <dbReference type="EMBL" id="SBP31443.1"/>
    </source>
</evidence>
<feature type="non-terminal residue" evidence="3">
    <location>
        <position position="1"/>
    </location>
</feature>
<protein>
    <submittedName>
        <fullName evidence="3">Dapper, antagonist of beta-catenin, homolog 3</fullName>
    </submittedName>
</protein>
<name>A0A1A7YMN4_9TELE</name>
<feature type="signal peptide" evidence="2">
    <location>
        <begin position="1"/>
        <end position="23"/>
    </location>
</feature>
<organism evidence="3">
    <name type="scientific">Iconisemion striatum</name>
    <dbReference type="NCBI Taxonomy" id="60296"/>
    <lineage>
        <taxon>Eukaryota</taxon>
        <taxon>Metazoa</taxon>
        <taxon>Chordata</taxon>
        <taxon>Craniata</taxon>
        <taxon>Vertebrata</taxon>
        <taxon>Euteleostomi</taxon>
        <taxon>Actinopterygii</taxon>
        <taxon>Neopterygii</taxon>
        <taxon>Teleostei</taxon>
        <taxon>Neoteleostei</taxon>
        <taxon>Acanthomorphata</taxon>
        <taxon>Ovalentaria</taxon>
        <taxon>Atherinomorphae</taxon>
        <taxon>Cyprinodontiformes</taxon>
        <taxon>Nothobranchiidae</taxon>
        <taxon>Iconisemion</taxon>
    </lineage>
</organism>
<evidence type="ECO:0000256" key="1">
    <source>
        <dbReference type="SAM" id="MobiDB-lite"/>
    </source>
</evidence>
<proteinExistence type="predicted"/>
<evidence type="ECO:0000256" key="2">
    <source>
        <dbReference type="SAM" id="SignalP"/>
    </source>
</evidence>
<feature type="region of interest" description="Disordered" evidence="1">
    <location>
        <begin position="34"/>
        <end position="60"/>
    </location>
</feature>
<keyword evidence="2" id="KW-0732">Signal</keyword>
<feature type="chain" id="PRO_5008364027" evidence="2">
    <location>
        <begin position="24"/>
        <end position="60"/>
    </location>
</feature>
<dbReference type="EMBL" id="HADX01009211">
    <property type="protein sequence ID" value="SBP31443.1"/>
    <property type="molecule type" value="Transcribed_RNA"/>
</dbReference>
<feature type="non-terminal residue" evidence="3">
    <location>
        <position position="60"/>
    </location>
</feature>
<feature type="compositionally biased region" description="Basic and acidic residues" evidence="1">
    <location>
        <begin position="41"/>
        <end position="60"/>
    </location>
</feature>
<accession>A0A1A7YMN4</accession>
<reference evidence="3" key="1">
    <citation type="submission" date="2016-05" db="EMBL/GenBank/DDBJ databases">
        <authorList>
            <person name="Lavstsen T."/>
            <person name="Jespersen J.S."/>
        </authorList>
    </citation>
    <scope>NUCLEOTIDE SEQUENCE</scope>
    <source>
        <tissue evidence="3">Brain</tissue>
    </source>
</reference>
<sequence>ASAAAPSPCFYLLFIVSFTPGLCKHLGTAQSLRQDQSFARSQKEDPPIPHRVSEGHDHSM</sequence>
<gene>
    <name evidence="3" type="primary">DACT3</name>
</gene>
<dbReference type="AlphaFoldDB" id="A0A1A7YMN4"/>
<reference evidence="3" key="2">
    <citation type="submission" date="2016-06" db="EMBL/GenBank/DDBJ databases">
        <title>The genome of a short-lived fish provides insights into sex chromosome evolution and the genetic control of aging.</title>
        <authorList>
            <person name="Reichwald K."/>
            <person name="Felder M."/>
            <person name="Petzold A."/>
            <person name="Koch P."/>
            <person name="Groth M."/>
            <person name="Platzer M."/>
        </authorList>
    </citation>
    <scope>NUCLEOTIDE SEQUENCE</scope>
    <source>
        <tissue evidence="3">Brain</tissue>
    </source>
</reference>